<dbReference type="EMBL" id="BEZZ01270578">
    <property type="protein sequence ID" value="GCC49683.1"/>
    <property type="molecule type" value="Genomic_DNA"/>
</dbReference>
<proteinExistence type="predicted"/>
<dbReference type="SUPFAM" id="SSF56112">
    <property type="entry name" value="Protein kinase-like (PK-like)"/>
    <property type="match status" value="1"/>
</dbReference>
<evidence type="ECO:0000313" key="3">
    <source>
        <dbReference type="Proteomes" id="UP000287033"/>
    </source>
</evidence>
<dbReference type="Gene3D" id="3.30.200.20">
    <property type="entry name" value="Phosphorylase Kinase, domain 1"/>
    <property type="match status" value="1"/>
</dbReference>
<feature type="domain" description="Serine-threonine/tyrosine-protein kinase catalytic" evidence="1">
    <location>
        <begin position="1"/>
        <end position="31"/>
    </location>
</feature>
<evidence type="ECO:0000313" key="2">
    <source>
        <dbReference type="EMBL" id="GCC49683.1"/>
    </source>
</evidence>
<gene>
    <name evidence="2" type="ORF">chiPu_0033722</name>
</gene>
<organism evidence="2 3">
    <name type="scientific">Chiloscyllium punctatum</name>
    <name type="common">Brownbanded bambooshark</name>
    <name type="synonym">Hemiscyllium punctatum</name>
    <dbReference type="NCBI Taxonomy" id="137246"/>
    <lineage>
        <taxon>Eukaryota</taxon>
        <taxon>Metazoa</taxon>
        <taxon>Chordata</taxon>
        <taxon>Craniata</taxon>
        <taxon>Vertebrata</taxon>
        <taxon>Chondrichthyes</taxon>
        <taxon>Elasmobranchii</taxon>
        <taxon>Galeomorphii</taxon>
        <taxon>Galeoidea</taxon>
        <taxon>Orectolobiformes</taxon>
        <taxon>Hemiscylliidae</taxon>
        <taxon>Chiloscyllium</taxon>
    </lineage>
</organism>
<dbReference type="OrthoDB" id="3256376at2759"/>
<protein>
    <recommendedName>
        <fullName evidence="1">Serine-threonine/tyrosine-protein kinase catalytic domain-containing protein</fullName>
    </recommendedName>
</protein>
<dbReference type="STRING" id="137246.A0A401U453"/>
<dbReference type="GO" id="GO:0004672">
    <property type="term" value="F:protein kinase activity"/>
    <property type="evidence" value="ECO:0007669"/>
    <property type="project" value="InterPro"/>
</dbReference>
<dbReference type="Proteomes" id="UP000287033">
    <property type="component" value="Unassembled WGS sequence"/>
</dbReference>
<reference evidence="2 3" key="1">
    <citation type="journal article" date="2018" name="Nat. Ecol. Evol.">
        <title>Shark genomes provide insights into elasmobranch evolution and the origin of vertebrates.</title>
        <authorList>
            <person name="Hara Y"/>
            <person name="Yamaguchi K"/>
            <person name="Onimaru K"/>
            <person name="Kadota M"/>
            <person name="Koyanagi M"/>
            <person name="Keeley SD"/>
            <person name="Tatsumi K"/>
            <person name="Tanaka K"/>
            <person name="Motone F"/>
            <person name="Kageyama Y"/>
            <person name="Nozu R"/>
            <person name="Adachi N"/>
            <person name="Nishimura O"/>
            <person name="Nakagawa R"/>
            <person name="Tanegashima C"/>
            <person name="Kiyatake I"/>
            <person name="Matsumoto R"/>
            <person name="Murakumo K"/>
            <person name="Nishida K"/>
            <person name="Terakita A"/>
            <person name="Kuratani S"/>
            <person name="Sato K"/>
            <person name="Hyodo S Kuraku.S."/>
        </authorList>
    </citation>
    <scope>NUCLEOTIDE SEQUENCE [LARGE SCALE GENOMIC DNA]</scope>
</reference>
<keyword evidence="3" id="KW-1185">Reference proteome</keyword>
<accession>A0A401U453</accession>
<comment type="caution">
    <text evidence="2">The sequence shown here is derived from an EMBL/GenBank/DDBJ whole genome shotgun (WGS) entry which is preliminary data.</text>
</comment>
<name>A0A401U453_CHIPU</name>
<dbReference type="InterPro" id="IPR001245">
    <property type="entry name" value="Ser-Thr/Tyr_kinase_cat_dom"/>
</dbReference>
<dbReference type="Pfam" id="PF07714">
    <property type="entry name" value="PK_Tyr_Ser-Thr"/>
    <property type="match status" value="1"/>
</dbReference>
<evidence type="ECO:0000259" key="1">
    <source>
        <dbReference type="Pfam" id="PF07714"/>
    </source>
</evidence>
<sequence length="32" mass="3761">MKPLDHPHVVKLIGIIEEEPAWLIMELYPYGE</sequence>
<dbReference type="AlphaFoldDB" id="A0A401U453"/>
<feature type="non-terminal residue" evidence="2">
    <location>
        <position position="32"/>
    </location>
</feature>
<dbReference type="InterPro" id="IPR011009">
    <property type="entry name" value="Kinase-like_dom_sf"/>
</dbReference>